<organism evidence="1 2">
    <name type="scientific">Acanthosepion pharaonis</name>
    <name type="common">Pharaoh cuttlefish</name>
    <name type="synonym">Sepia pharaonis</name>
    <dbReference type="NCBI Taxonomy" id="158019"/>
    <lineage>
        <taxon>Eukaryota</taxon>
        <taxon>Metazoa</taxon>
        <taxon>Spiralia</taxon>
        <taxon>Lophotrochozoa</taxon>
        <taxon>Mollusca</taxon>
        <taxon>Cephalopoda</taxon>
        <taxon>Coleoidea</taxon>
        <taxon>Decapodiformes</taxon>
        <taxon>Sepiida</taxon>
        <taxon>Sepiina</taxon>
        <taxon>Sepiidae</taxon>
        <taxon>Acanthosepion</taxon>
    </lineage>
</organism>
<dbReference type="InterPro" id="IPR008042">
    <property type="entry name" value="Retrotrans_Pao"/>
</dbReference>
<name>A0A812DF45_ACAPH</name>
<dbReference type="EMBL" id="CAHIKZ030003007">
    <property type="protein sequence ID" value="CAE1295031.1"/>
    <property type="molecule type" value="Genomic_DNA"/>
</dbReference>
<gene>
    <name evidence="1" type="ORF">SPHA_50706</name>
</gene>
<dbReference type="Proteomes" id="UP000597762">
    <property type="component" value="Unassembled WGS sequence"/>
</dbReference>
<dbReference type="AlphaFoldDB" id="A0A812DF45"/>
<evidence type="ECO:0000313" key="1">
    <source>
        <dbReference type="EMBL" id="CAE1295031.1"/>
    </source>
</evidence>
<comment type="caution">
    <text evidence="1">The sequence shown here is derived from an EMBL/GenBank/DDBJ whole genome shotgun (WGS) entry which is preliminary data.</text>
</comment>
<accession>A0A812DF45</accession>
<dbReference type="PANTHER" id="PTHR47331">
    <property type="entry name" value="PHD-TYPE DOMAIN-CONTAINING PROTEIN"/>
    <property type="match status" value="1"/>
</dbReference>
<reference evidence="1" key="1">
    <citation type="submission" date="2021-01" db="EMBL/GenBank/DDBJ databases">
        <authorList>
            <person name="Li R."/>
            <person name="Bekaert M."/>
        </authorList>
    </citation>
    <scope>NUCLEOTIDE SEQUENCE</scope>
    <source>
        <strain evidence="1">Farmed</strain>
    </source>
</reference>
<evidence type="ECO:0000313" key="2">
    <source>
        <dbReference type="Proteomes" id="UP000597762"/>
    </source>
</evidence>
<dbReference type="PANTHER" id="PTHR47331:SF6">
    <property type="entry name" value="DOUBLECORTIN DOMAIN-CONTAINING PROTEIN"/>
    <property type="match status" value="1"/>
</dbReference>
<proteinExistence type="predicted"/>
<protein>
    <submittedName>
        <fullName evidence="1">Uncharacterized protein</fullName>
    </submittedName>
</protein>
<sequence length="170" mass="19323">MGKTKLAPQPETSVPRLELCAAVLAVELADMIVSELDMQVNSTIFFTDSKVVLGYIGNEHRRFYVYVSNRVLRIRRSSQPEQWHYVPTDKNPADCGTRSIPSIQMSTTAWLNSPSFISNSLFNRFESNSYCLINPENDVEIRPVVTRAIARLIHISQSFKKETRPKDCKG</sequence>
<keyword evidence="2" id="KW-1185">Reference proteome</keyword>
<dbReference type="OrthoDB" id="10062789at2759"/>
<dbReference type="Pfam" id="PF05380">
    <property type="entry name" value="Peptidase_A17"/>
    <property type="match status" value="1"/>
</dbReference>